<gene>
    <name evidence="3" type="primary">LOC105042561</name>
</gene>
<protein>
    <submittedName>
        <fullName evidence="3">Esterase PIR7B isoform X2</fullName>
    </submittedName>
</protein>
<organism evidence="2 3">
    <name type="scientific">Elaeis guineensis var. tenera</name>
    <name type="common">Oil palm</name>
    <dbReference type="NCBI Taxonomy" id="51953"/>
    <lineage>
        <taxon>Eukaryota</taxon>
        <taxon>Viridiplantae</taxon>
        <taxon>Streptophyta</taxon>
        <taxon>Embryophyta</taxon>
        <taxon>Tracheophyta</taxon>
        <taxon>Spermatophyta</taxon>
        <taxon>Magnoliopsida</taxon>
        <taxon>Liliopsida</taxon>
        <taxon>Arecaceae</taxon>
        <taxon>Arecoideae</taxon>
        <taxon>Cocoseae</taxon>
        <taxon>Elaeidinae</taxon>
        <taxon>Elaeis</taxon>
    </lineage>
</organism>
<name>A0A8N4F395_ELAGV</name>
<dbReference type="GeneID" id="105042561"/>
<keyword evidence="2" id="KW-1185">Reference proteome</keyword>
<dbReference type="RefSeq" id="XP_073112927.1">
    <property type="nucleotide sequence ID" value="XM_073256826.1"/>
</dbReference>
<dbReference type="Proteomes" id="UP000504607">
    <property type="component" value="Chromosome 4"/>
</dbReference>
<evidence type="ECO:0000313" key="3">
    <source>
        <dbReference type="RefSeq" id="XP_029119690.1"/>
    </source>
</evidence>
<evidence type="ECO:0000259" key="1">
    <source>
        <dbReference type="Pfam" id="PF12697"/>
    </source>
</evidence>
<dbReference type="InterPro" id="IPR000073">
    <property type="entry name" value="AB_hydrolase_1"/>
</dbReference>
<dbReference type="GO" id="GO:0080032">
    <property type="term" value="F:methyl jasmonate esterase activity"/>
    <property type="evidence" value="ECO:0007669"/>
    <property type="project" value="TreeGrafter"/>
</dbReference>
<dbReference type="PANTHER" id="PTHR10992:SF1032">
    <property type="entry name" value="METHYLESTERASE 17"/>
    <property type="match status" value="1"/>
</dbReference>
<dbReference type="PANTHER" id="PTHR10992">
    <property type="entry name" value="METHYLESTERASE FAMILY MEMBER"/>
    <property type="match status" value="1"/>
</dbReference>
<dbReference type="Gene3D" id="3.40.50.1820">
    <property type="entry name" value="alpha/beta hydrolase"/>
    <property type="match status" value="2"/>
</dbReference>
<dbReference type="SUPFAM" id="SSF53474">
    <property type="entry name" value="alpha/beta-Hydrolases"/>
    <property type="match status" value="1"/>
</dbReference>
<dbReference type="GO" id="GO:0080031">
    <property type="term" value="F:methyl salicylate esterase activity"/>
    <property type="evidence" value="ECO:0007669"/>
    <property type="project" value="TreeGrafter"/>
</dbReference>
<reference evidence="3" key="1">
    <citation type="submission" date="2025-08" db="UniProtKB">
        <authorList>
            <consortium name="RefSeq"/>
        </authorList>
    </citation>
    <scope>IDENTIFICATION</scope>
</reference>
<sequence>MNCHQSATKTSLHIASRRRKRRHIRATVMGVECAMVHYILVHGMCHGAWCWYQLATLLRSAGHRVTVLDLAASGINPKRLVELRRFADYSEPLMEAMASIPSDEKVVLVGHSLGGFNLALAMEKFPEKITVAVFASAWMPSISTPMSVFMHEDLTLATLLGRPGRQFLDEITSEDMITEKNYGSVSRVFIVSKEDRSLMADFQYWMTERSPGVVVKEIEGADHMVMLSKPKELCSLLPEIAKNIEFYVHMA</sequence>
<feature type="domain" description="AB hydrolase-1" evidence="1">
    <location>
        <begin position="39"/>
        <end position="234"/>
    </location>
</feature>
<dbReference type="GO" id="GO:0080030">
    <property type="term" value="F:methyl indole-3-acetate esterase activity"/>
    <property type="evidence" value="ECO:0007669"/>
    <property type="project" value="TreeGrafter"/>
</dbReference>
<dbReference type="GO" id="GO:0009696">
    <property type="term" value="P:salicylic acid metabolic process"/>
    <property type="evidence" value="ECO:0007669"/>
    <property type="project" value="TreeGrafter"/>
</dbReference>
<accession>A0A8N4F395</accession>
<dbReference type="InterPro" id="IPR045889">
    <property type="entry name" value="MES/HNL"/>
</dbReference>
<dbReference type="GO" id="GO:0009694">
    <property type="term" value="P:jasmonic acid metabolic process"/>
    <property type="evidence" value="ECO:0007669"/>
    <property type="project" value="TreeGrafter"/>
</dbReference>
<evidence type="ECO:0000313" key="2">
    <source>
        <dbReference type="Proteomes" id="UP000504607"/>
    </source>
</evidence>
<dbReference type="InterPro" id="IPR029058">
    <property type="entry name" value="AB_hydrolase_fold"/>
</dbReference>
<dbReference type="RefSeq" id="XP_029119690.1">
    <property type="nucleotide sequence ID" value="XM_029263857.1"/>
</dbReference>
<dbReference type="AlphaFoldDB" id="A0A8N4F395"/>
<proteinExistence type="predicted"/>
<dbReference type="Pfam" id="PF12697">
    <property type="entry name" value="Abhydrolase_6"/>
    <property type="match status" value="1"/>
</dbReference>